<dbReference type="Proteomes" id="UP000275461">
    <property type="component" value="Unassembled WGS sequence"/>
</dbReference>
<dbReference type="InterPro" id="IPR036852">
    <property type="entry name" value="Peptidase_S8/S53_dom_sf"/>
</dbReference>
<dbReference type="GO" id="GO:0006508">
    <property type="term" value="P:proteolysis"/>
    <property type="evidence" value="ECO:0007669"/>
    <property type="project" value="UniProtKB-KW"/>
</dbReference>
<keyword evidence="2 5" id="KW-0645">Protease</keyword>
<evidence type="ECO:0000259" key="6">
    <source>
        <dbReference type="Pfam" id="PF00082"/>
    </source>
</evidence>
<dbReference type="InterPro" id="IPR000209">
    <property type="entry name" value="Peptidase_S8/S53_dom"/>
</dbReference>
<dbReference type="InterPro" id="IPR054399">
    <property type="entry name" value="Fervidolysin-like_N_prodom"/>
</dbReference>
<evidence type="ECO:0000313" key="9">
    <source>
        <dbReference type="Proteomes" id="UP000275461"/>
    </source>
</evidence>
<dbReference type="Pfam" id="PF00082">
    <property type="entry name" value="Peptidase_S8"/>
    <property type="match status" value="1"/>
</dbReference>
<evidence type="ECO:0000313" key="8">
    <source>
        <dbReference type="EMBL" id="RLK48352.1"/>
    </source>
</evidence>
<feature type="active site" description="Charge relay system" evidence="5">
    <location>
        <position position="347"/>
    </location>
</feature>
<feature type="domain" description="Fervidolysin-like N-terminal prodomain" evidence="7">
    <location>
        <begin position="28"/>
        <end position="101"/>
    </location>
</feature>
<keyword evidence="4 5" id="KW-0720">Serine protease</keyword>
<sequence length="716" mass="75889">MALPVPLTVATAEPGAQAGDAPSADWAGQSAAPGELLVVRRDEAVAAGEHPAAVHSAVGASIARRLLGGRAEHVRLPPSADMEAIMRLYADDPSVEWVEPNYRVYSASIPDPEPENYGEQWALQAINVEEAWEETTGSEDVLVGLLDTKVDTEHPDLQQNLAEPIYPDCANTSNFGGRPELHGTHLAGTIGAQGIGVAGVNQEVSLLNYVVLESEGDGQTARGTISDIVCALEQAAADGVRVINASFTTSRSETLKTAIADAAEDDVLVVAAAGNSGEELDYEGAGTGVWPASYRLSNVIAVAASTEDDELASFSNFGRNDIELAAPGNLIIGTVPEDRYERLSGTSMAVPHVVGAAALILAEHGADETSYREVRERLLASVRDGGSSTDWASVTKAGGILDVGRAVTAAIDDVPALAPSDLRLEREDGSSEIALSWINNSTQVDDLWLEHCTGFECEEDASDFERIESLSLSSGDTDAQHEPPAPIKPSYNAYRVCAVKGLNPEVACSAPRALAVPPTAPSSVEAIAIGGQVAVRWQDNSAVEEAFRVYERDLSDNENDAEWKRVATTDENVEQATVPLPDEGEYRYAVCAFAEVSGCSEFATASDTVVVSDDDSGNGSSSSGSSSSGCFIATAAWGSEWDDPVAALREFRDEELLTTQAGQELVSLYYHFSPVIADWVAEDDERRARVREWVAPLAALAEQALEQRGEEATEAE</sequence>
<dbReference type="PANTHER" id="PTHR43806">
    <property type="entry name" value="PEPTIDASE S8"/>
    <property type="match status" value="1"/>
</dbReference>
<evidence type="ECO:0000256" key="4">
    <source>
        <dbReference type="ARBA" id="ARBA00022825"/>
    </source>
</evidence>
<gene>
    <name evidence="8" type="ORF">DFR31_2231</name>
</gene>
<dbReference type="PANTHER" id="PTHR43806:SF11">
    <property type="entry name" value="CEREVISIN-RELATED"/>
    <property type="match status" value="1"/>
</dbReference>
<dbReference type="InterPro" id="IPR013783">
    <property type="entry name" value="Ig-like_fold"/>
</dbReference>
<keyword evidence="9" id="KW-1185">Reference proteome</keyword>
<dbReference type="Pfam" id="PF22148">
    <property type="entry name" value="Fervidolysin_NPro-like"/>
    <property type="match status" value="1"/>
</dbReference>
<dbReference type="PRINTS" id="PR00723">
    <property type="entry name" value="SUBTILISIN"/>
</dbReference>
<keyword evidence="3 5" id="KW-0378">Hydrolase</keyword>
<proteinExistence type="inferred from homology"/>
<evidence type="ECO:0000259" key="7">
    <source>
        <dbReference type="Pfam" id="PF22148"/>
    </source>
</evidence>
<accession>A0A498BYF6</accession>
<dbReference type="NCBIfam" id="NF041770">
    <property type="entry name" value="CFI_box_CTERM"/>
    <property type="match status" value="1"/>
</dbReference>
<reference evidence="8 9" key="1">
    <citation type="submission" date="2018-10" db="EMBL/GenBank/DDBJ databases">
        <title>Genomic Encyclopedia of Type Strains, Phase IV (KMG-IV): sequencing the most valuable type-strain genomes for metagenomic binning, comparative biology and taxonomic classification.</title>
        <authorList>
            <person name="Goeker M."/>
        </authorList>
    </citation>
    <scope>NUCLEOTIDE SEQUENCE [LARGE SCALE GENOMIC DNA]</scope>
    <source>
        <strain evidence="8 9">DSM 12769</strain>
    </source>
</reference>
<organism evidence="8 9">
    <name type="scientific">Alkalispirillum mobile</name>
    <dbReference type="NCBI Taxonomy" id="85925"/>
    <lineage>
        <taxon>Bacteria</taxon>
        <taxon>Pseudomonadati</taxon>
        <taxon>Pseudomonadota</taxon>
        <taxon>Gammaproteobacteria</taxon>
        <taxon>Chromatiales</taxon>
        <taxon>Ectothiorhodospiraceae</taxon>
        <taxon>Alkalispirillum</taxon>
    </lineage>
</organism>
<evidence type="ECO:0000256" key="1">
    <source>
        <dbReference type="ARBA" id="ARBA00011073"/>
    </source>
</evidence>
<dbReference type="GO" id="GO:0004252">
    <property type="term" value="F:serine-type endopeptidase activity"/>
    <property type="evidence" value="ECO:0007669"/>
    <property type="project" value="UniProtKB-UniRule"/>
</dbReference>
<evidence type="ECO:0000256" key="5">
    <source>
        <dbReference type="PROSITE-ProRule" id="PRU01240"/>
    </source>
</evidence>
<dbReference type="SUPFAM" id="SSF52743">
    <property type="entry name" value="Subtilisin-like"/>
    <property type="match status" value="1"/>
</dbReference>
<dbReference type="PROSITE" id="PS00138">
    <property type="entry name" value="SUBTILASE_SER"/>
    <property type="match status" value="1"/>
</dbReference>
<dbReference type="InterPro" id="IPR049886">
    <property type="entry name" value="CFI_box_CTERM_dom"/>
</dbReference>
<comment type="similarity">
    <text evidence="1 5">Belongs to the peptidase S8 family.</text>
</comment>
<dbReference type="InterPro" id="IPR015500">
    <property type="entry name" value="Peptidase_S8_subtilisin-rel"/>
</dbReference>
<dbReference type="InterPro" id="IPR050131">
    <property type="entry name" value="Peptidase_S8_subtilisin-like"/>
</dbReference>
<comment type="caution">
    <text evidence="8">The sequence shown here is derived from an EMBL/GenBank/DDBJ whole genome shotgun (WGS) entry which is preliminary data.</text>
</comment>
<dbReference type="AlphaFoldDB" id="A0A498BYF6"/>
<dbReference type="Gene3D" id="2.60.40.10">
    <property type="entry name" value="Immunoglobulins"/>
    <property type="match status" value="1"/>
</dbReference>
<dbReference type="Gene3D" id="3.40.50.200">
    <property type="entry name" value="Peptidase S8/S53 domain"/>
    <property type="match status" value="1"/>
</dbReference>
<evidence type="ECO:0000256" key="3">
    <source>
        <dbReference type="ARBA" id="ARBA00022801"/>
    </source>
</evidence>
<feature type="active site" description="Charge relay system" evidence="5">
    <location>
        <position position="182"/>
    </location>
</feature>
<feature type="active site" description="Charge relay system" evidence="5">
    <location>
        <position position="147"/>
    </location>
</feature>
<dbReference type="InterPro" id="IPR023828">
    <property type="entry name" value="Peptidase_S8_Ser-AS"/>
</dbReference>
<dbReference type="PROSITE" id="PS51892">
    <property type="entry name" value="SUBTILASE"/>
    <property type="match status" value="1"/>
</dbReference>
<feature type="domain" description="Peptidase S8/S53" evidence="6">
    <location>
        <begin position="139"/>
        <end position="385"/>
    </location>
</feature>
<protein>
    <submittedName>
        <fullName evidence="8">Subtilase family protein</fullName>
    </submittedName>
</protein>
<dbReference type="EMBL" id="RCDA01000003">
    <property type="protein sequence ID" value="RLK48352.1"/>
    <property type="molecule type" value="Genomic_DNA"/>
</dbReference>
<name>A0A498BYF6_9GAMM</name>
<evidence type="ECO:0000256" key="2">
    <source>
        <dbReference type="ARBA" id="ARBA00022670"/>
    </source>
</evidence>